<dbReference type="InterPro" id="IPR036508">
    <property type="entry name" value="Chitin-bd_dom_sf"/>
</dbReference>
<proteinExistence type="inferred from homology"/>
<feature type="domain" description="F5/8 type C" evidence="13">
    <location>
        <begin position="2181"/>
        <end position="2322"/>
    </location>
</feature>
<reference evidence="18" key="2">
    <citation type="submission" date="2023-03" db="EMBL/GenBank/DDBJ databases">
        <authorList>
            <person name="Inwood S.N."/>
            <person name="Skelly J.G."/>
            <person name="Guhlin J."/>
            <person name="Harrop T.W.R."/>
            <person name="Goldson S.G."/>
            <person name="Dearden P.K."/>
        </authorList>
    </citation>
    <scope>NUCLEOTIDE SEQUENCE</scope>
    <source>
        <strain evidence="18">Irish</strain>
        <tissue evidence="18">Whole body</tissue>
    </source>
</reference>
<dbReference type="InterPro" id="IPR008979">
    <property type="entry name" value="Galactose-bd-like_sf"/>
</dbReference>
<dbReference type="FunFam" id="2.10.25.10:FF:000674">
    <property type="entry name" value="Mucin-2"/>
    <property type="match status" value="1"/>
</dbReference>
<evidence type="ECO:0000313" key="18">
    <source>
        <dbReference type="EMBL" id="KAK0160570.1"/>
    </source>
</evidence>
<evidence type="ECO:0000259" key="13">
    <source>
        <dbReference type="PROSITE" id="PS50022"/>
    </source>
</evidence>
<dbReference type="PROSITE" id="PS50026">
    <property type="entry name" value="EGF_3"/>
    <property type="match status" value="2"/>
</dbReference>
<dbReference type="SUPFAM" id="SSF49785">
    <property type="entry name" value="Galactose-binding domain-like"/>
    <property type="match status" value="2"/>
</dbReference>
<accession>A0AA39C9U5</accession>
<dbReference type="InterPro" id="IPR001846">
    <property type="entry name" value="VWF_type-D"/>
</dbReference>
<dbReference type="CDD" id="cd00057">
    <property type="entry name" value="FA58C"/>
    <property type="match status" value="2"/>
</dbReference>
<dbReference type="InterPro" id="IPR036084">
    <property type="entry name" value="Ser_inhib-like_sf"/>
</dbReference>
<feature type="domain" description="VWFD" evidence="17">
    <location>
        <begin position="414"/>
        <end position="592"/>
    </location>
</feature>
<evidence type="ECO:0000259" key="17">
    <source>
        <dbReference type="PROSITE" id="PS51233"/>
    </source>
</evidence>
<feature type="region of interest" description="Disordered" evidence="10">
    <location>
        <begin position="2529"/>
        <end position="2566"/>
    </location>
</feature>
<feature type="domain" description="CTCK" evidence="12">
    <location>
        <begin position="3888"/>
        <end position="3948"/>
    </location>
</feature>
<dbReference type="PANTHER" id="PTHR11339">
    <property type="entry name" value="EXTRACELLULAR MATRIX GLYCOPROTEIN RELATED"/>
    <property type="match status" value="1"/>
</dbReference>
<evidence type="ECO:0000259" key="15">
    <source>
        <dbReference type="PROSITE" id="PS50184"/>
    </source>
</evidence>
<dbReference type="CDD" id="cd19941">
    <property type="entry name" value="TIL"/>
    <property type="match status" value="5"/>
</dbReference>
<dbReference type="Pfam" id="PF01826">
    <property type="entry name" value="TIL"/>
    <property type="match status" value="3"/>
</dbReference>
<evidence type="ECO:0000259" key="16">
    <source>
        <dbReference type="PROSITE" id="PS50940"/>
    </source>
</evidence>
<keyword evidence="7" id="KW-0325">Glycoprotein</keyword>
<dbReference type="PROSITE" id="PS01208">
    <property type="entry name" value="VWFC_1"/>
    <property type="match status" value="1"/>
</dbReference>
<evidence type="ECO:0000256" key="3">
    <source>
        <dbReference type="ARBA" id="ARBA00009456"/>
    </source>
</evidence>
<dbReference type="InterPro" id="IPR050780">
    <property type="entry name" value="Mucin_vWF_Thrombospondin_sf"/>
</dbReference>
<keyword evidence="9" id="KW-0245">EGF-like domain</keyword>
<dbReference type="InterPro" id="IPR002172">
    <property type="entry name" value="LDrepeatLR_classA_rpt"/>
</dbReference>
<dbReference type="SMART" id="SM00231">
    <property type="entry name" value="FA58C"/>
    <property type="match status" value="2"/>
</dbReference>
<keyword evidence="4" id="KW-0646">Protease inhibitor</keyword>
<evidence type="ECO:0008006" key="20">
    <source>
        <dbReference type="Google" id="ProtNLM"/>
    </source>
</evidence>
<dbReference type="SMART" id="SM00215">
    <property type="entry name" value="VWC_out"/>
    <property type="match status" value="2"/>
</dbReference>
<dbReference type="SUPFAM" id="SSF57603">
    <property type="entry name" value="FnI-like domain"/>
    <property type="match status" value="2"/>
</dbReference>
<comment type="subcellular location">
    <subcellularLocation>
        <location evidence="1">Secreted</location>
        <location evidence="1">Extracellular space</location>
    </subcellularLocation>
</comment>
<evidence type="ECO:0000256" key="11">
    <source>
        <dbReference type="SAM" id="SignalP"/>
    </source>
</evidence>
<dbReference type="GO" id="GO:0031012">
    <property type="term" value="C:extracellular matrix"/>
    <property type="evidence" value="ECO:0007669"/>
    <property type="project" value="TreeGrafter"/>
</dbReference>
<dbReference type="PROSITE" id="PS50022">
    <property type="entry name" value="FA58C_3"/>
    <property type="match status" value="2"/>
</dbReference>
<keyword evidence="11" id="KW-0732">Signal</keyword>
<dbReference type="InterPro" id="IPR002919">
    <property type="entry name" value="TIL_dom"/>
</dbReference>
<dbReference type="PROSITE" id="PS01225">
    <property type="entry name" value="CTCK_2"/>
    <property type="match status" value="1"/>
</dbReference>
<dbReference type="PROSITE" id="PS50184">
    <property type="entry name" value="VWFC_2"/>
    <property type="match status" value="1"/>
</dbReference>
<evidence type="ECO:0000256" key="9">
    <source>
        <dbReference type="PROSITE-ProRule" id="PRU00076"/>
    </source>
</evidence>
<evidence type="ECO:0000256" key="6">
    <source>
        <dbReference type="ARBA" id="ARBA00023157"/>
    </source>
</evidence>
<dbReference type="GO" id="GO:0005615">
    <property type="term" value="C:extracellular space"/>
    <property type="evidence" value="ECO:0007669"/>
    <property type="project" value="TreeGrafter"/>
</dbReference>
<dbReference type="Pfam" id="PF23244">
    <property type="entry name" value="VWF"/>
    <property type="match status" value="1"/>
</dbReference>
<feature type="domain" description="VWFD" evidence="17">
    <location>
        <begin position="1264"/>
        <end position="1433"/>
    </location>
</feature>
<feature type="disulfide bond" evidence="9">
    <location>
        <begin position="132"/>
        <end position="142"/>
    </location>
</feature>
<dbReference type="InterPro" id="IPR000742">
    <property type="entry name" value="EGF"/>
</dbReference>
<dbReference type="EMBL" id="JAQQBS010001423">
    <property type="protein sequence ID" value="KAK0160570.1"/>
    <property type="molecule type" value="Genomic_DNA"/>
</dbReference>
<sequence length="3963" mass="446383">MLQISSLCLLTLISYAITYERNIPTEINPDKSQNTNEDGMINDDYRPIKTNHYSGVKNKSPIKKNNFIDCKTPPTAPIYGSIKCSKVSCRAQCHANYQFPNGEHQLSIICHNGEWQIDGTEWTTLPHCEPICLPQCQNNGICINPNECECAENFSGPQCQYEIKPCLNFPPPVQNSRRHCNTKMCTVTCAKGFVFPDGSAIAISHCHDGNWVPSRSHWITVPDCQPICSPPCENGGVCLPLNVCQCPQTFRGPQCQYSQDECNVQKLAFNGGYNCNGDANSFSCTLNCPPGVDFTFSPALQYICTYDKGIFLPQPIPQCKTGSDYQIVPIESSQNSFIKITNHSWIIQGTSISKLSSVNQSENDISTVKKSDVKSVRNFDSAIEQNNINNLHDIYYENFNEVSMIVKQNTPKPKTCFTWGGIHYKTFDGAIYSFESVCSYTLIQEIQDGTFTITSQNSFGCKNNSGLCYKILKFYIQGKEYLLKLNDNGYPVIKMGKKILPIPGQFPGLRIQMAAHFIIVSLDSIGATVKWDGGHFVQIKALESLWNKTAGLCGRMNGDIKDDKTTHDRSQPKNIATFITDWKVNNFDETCEELSTNDVNSCDSTTDLSQQATIFCSQLFSDKRFDACLTVVDLSMLKNTCQLDYCNCKEIDRRKCACNTMNIYVRQCYHDRIINSIAWQHSDDICPMKCTGGKIYKACAPKSQATCHGDMKINSPDDFECEEGCVCPDETVLHEGKCISINKCPCTLRGKLFEPGAKIPKKCNSCTCSSGKWICTEILCTARCAAIGDPHYVTFDGKRYDFMGKCNYYMIKGDNYSVETENVACSGAISEVMGLTSLSTDAPSCTKSVTIRAGNITIKLKQHHQVLINNEEIIKLPFEISNTKIRIASSIFIIINMENGLEIWWDGISRIYINAPPKFNDKTKGLCGTFTANQKDDFLTPMGDIEQSVIPFANKWKTSEQCNDIPVKQFKHTCELNPERYETSKNYCSKIWSDTFSNCHWHVDPQSFYDDCMYDMCACETNIEYCLCPTFAAYAKECAEVDIKILWRLDIDICQLHCPNNQQYQICGNSCTRSCSDITFNKNCREECVEGCNCPDGQTLDVNGECIPIGQCPCEYNGMEFSAGHREIRPGIKSQDLCACAGGLWLCSPATAMEIQQYPAAINLKTICTNTKHLEITNCEPITPRTCRNMHEIINQSPAICRAGCVCQRGYVLDTPSGECVEYHKCPCYHGGKSYRENSTIQENCNTCKCNNGKWNCTNIICPGICSAWGDSHFNTFDDKSFDFQGICDYILAKGTFGNDDSFDITMQNVPCGSIGVTCSKSISLTVGNGENQETITLTRGKSLPINKFKRISIRTVGLFVFLDVPDLGIVVQWDKGTRVYIKLDPKWKGHTKGLCGDYNDNSEDDFKSPSGGIAEVSSKLFANSWKINSYCPESNDIIDTCAIHPERKIWATEKCGILKSELFNLCHSEVDITPFIQRCIFDTCGCDAGGDCECLCTSLAAYAHECNIHGIPIRWRSQELCPIQCDETCSNYSPCMSTCPQETCDNIINLHNNDKHLCNQDACVEGCLSKSCELGYVYVNNSFKECIPRTECKPKCLEIDGIIYYEGDKVSSDECQTCYCSRSKIICNGAPCFVTTIEPTTVLMEESEGCIDGWSAWFNRKSPKLNGNYIDKLFIDIEPLPTMLELLSVINSSRCDRNQMIDIRCRTVDGHKTPKETLDNVDCNLERGLYCDNGINSMPCNDFEVSIFCRCFVDDFSTVSSSNVEGTKGISIDYDNCDINHQYQAHPSNCHEFYQCAPGINGTKFIKKTCGFDMMYNPVLKICDWPNNVLVIRPECNLLMNLSTTMATERCKIGEHWDECAIKCQQTCQYYRYTLNKYNICVLDSDCVAGCVPDDKIITCPMNKYWRDQYSCVEMSDCPCKSHNGESVKPGDVIEESQCERCQCLSNYYTCDKSLCDVTTEKVRLNTENVKSDSKSWVNHTIIVHSTVSPAVPCSSGQFTSLLSNYIAGEVIFNASSSAGDEFAPKMAELSSLNGVKSIGSCWKPQYMDTEQWIDVKLPYLSPVYGVIIQGTPVGDEYVTSYRVLFSQNGDETFSYVLENYKPKIFHGPIDSSSSVRQFFEQPIEAKVIRINPQTWHHEIAIRVDLIGCEDHFSKYETSTTTIAPILTTVHDVWNKNPICDDPMGLDNGIMVEEQVVASSTLDNLIPNLKLSSSGIWRPKFDNPNQYVEFDFLESRNITGIETKGGDNIWTKAYKVFYGGNKRNWNQMLDKIGEEKIFLANFDDKTVKINYFDEPISARFLKIQPIKWHNHVGLKAEVRGCFIPYPENQILPIGMKEIKSSCNVCHEIFERSYETNCQCDEKLWWNGEKCVEKQQCPCVVDQISYAVGTTFETGDCQKCLCAMGGAAVCQFKTCDPCKDLNTRSVLTELCGCVCKPCPDNMKLCRTSNVCINESLWCNNVKDCPDDETNCEVKSTAPVNNADITSHTVIEITTIETKNVTKIQCETPVCPNGYKLKLLKKSSPTKMSYHSSSIAATKGGIKGGKRGQKYQRIPKQSRTNDHHNVESKPNDFECQQFSCAPIKPPPPIFENEIKPIECPQVQCPPNYRVVYEPMSIYKPVPCPQYICKPPEPIQAICNVTGKTFNTFDGLEYKYDICNHILAREMWQNKWYITIEKHCEIRHQPCIQVLAITIDNDVIVLHPDMHVTINEYEFSPKQVNHLGDRHGTFRISKIGNIIHFVCDKYGFWLIWDENSNLKIGIKTQSMHEIDGLCGYFDGNINNDRQKPDGTQAITSEDFGNSWTMDGTPECKQQTCPRHIIEQAHEICDNINDRSFAVCNNIIDKQKYLSRCLETTCMCINSNITKENCRCRALNSFATDCQAANSNIDLSTWRNILNCPMNCPAPFIYKDCFRNKCEMSCDNLLEIDPCPKMAGVCFSGCFCPDGTIRNGDNCIPASECRDCVCNGFGNSNFINFDKKNFTFTGNCTYVLSRDVISEVRVKNGIENDNTYQILMTNVPCQREICTEAISVIYKGHYLHIEQNKNSKQFLLALDGEAIDKLPYKISWIIIENNLDNDLTLLIPAIQLQVMFYHHNFAFTIRLPSNIFGGAMEGLCGNCNANDEDDFKMLNGKLTDNIDEFGMSWLATGLPQARFLNSEDCTVNKEVRKCQPPLLDANNSCLIILNTELFGQCHNLVDPMPFLNSCYDTLCKNGDLCGDIEGYVRNCRQFGLCPNWRNDNLCPYKCPEDLIYQSCGPSCPDNCDTLNNKDKQKCYQDYVEGCFCPENQVYHNNSCIPKTKCFICDDLGHVEGDIWQPDKCTTCSCNNKVVNCQVTQCPMLETICQENFTPILSAGSENECCMKYLCIPMPTLPTICDEPQQLDCGYGQIMKSTIGPDGCQKFICQCLPPEDCPTIIEPITPEYDKNFTQQGYSKVLNTSGCCPRLINVCKPETCPKPPPCPKHHNLKINEIPDNCCNSYECILPKDICLYTFINNNIINNKDHIVAMNIGDKWQDGGCTNCICEKLIDGNAKVNCYTTECSQLNYHLDNDEFILEEKIIDNQCCPLIERVACKDQNGVRYEINDSWHLNNNDTCEMIKCINETNGIQKKIIKQECNNLCERGYEYVESKDKTIKCCGDCVAVACIVNGTYKTIGEKWRSNDNCINYECLFNNGTLIVAETIERCDEINSNDKENYVIHIDYVQGECCPKYLRTGCRSLDKIYQPGATWKNNTNNCITEICSMELNHVELQRTVEICNKSCEFGWEYEEPIDNEQCCGRCKQIFCIVDGKLHKSGSIWYSNDNCTTYECKNIDDQLIISTSSHLCPDISDCPLADIYNDGCCQKCNLTTLNIQKNCMAEVLELDTTIGILKEKRGSHGICRNLEPIDGLTECHGNCHSSTHFNPISWVQETDCQCCQAIEMKSIIVNLTCEDGKIFLKRIFVPISCSCDACKGSKRPIKGHKSPIKG</sequence>
<evidence type="ECO:0000256" key="8">
    <source>
        <dbReference type="PROSITE-ProRule" id="PRU00039"/>
    </source>
</evidence>
<evidence type="ECO:0000313" key="19">
    <source>
        <dbReference type="Proteomes" id="UP001168990"/>
    </source>
</evidence>
<comment type="caution">
    <text evidence="18">The sequence shown here is derived from an EMBL/GenBank/DDBJ whole genome shotgun (WGS) entry which is preliminary data.</text>
</comment>
<evidence type="ECO:0000259" key="12">
    <source>
        <dbReference type="PROSITE" id="PS01225"/>
    </source>
</evidence>
<feature type="chain" id="PRO_5041261847" description="Hemocytin" evidence="11">
    <location>
        <begin position="19"/>
        <end position="3963"/>
    </location>
</feature>
<keyword evidence="5" id="KW-0677">Repeat</keyword>
<dbReference type="InterPro" id="IPR002557">
    <property type="entry name" value="Chitin-bd_dom"/>
</dbReference>
<evidence type="ECO:0000256" key="7">
    <source>
        <dbReference type="ARBA" id="ARBA00023180"/>
    </source>
</evidence>
<feature type="signal peptide" evidence="11">
    <location>
        <begin position="1"/>
        <end position="18"/>
    </location>
</feature>
<name>A0AA39C9U5_9HYME</name>
<feature type="disulfide bond" evidence="9">
    <location>
        <begin position="150"/>
        <end position="159"/>
    </location>
</feature>
<evidence type="ECO:0000256" key="2">
    <source>
        <dbReference type="ARBA" id="ARBA00007611"/>
    </source>
</evidence>
<dbReference type="GO" id="GO:0007399">
    <property type="term" value="P:nervous system development"/>
    <property type="evidence" value="ECO:0007669"/>
    <property type="project" value="UniProtKB-ARBA"/>
</dbReference>
<feature type="domain" description="Chitin-binding type-2" evidence="16">
    <location>
        <begin position="1775"/>
        <end position="1839"/>
    </location>
</feature>
<dbReference type="SUPFAM" id="SSF57567">
    <property type="entry name" value="Serine protease inhibitors"/>
    <property type="match status" value="5"/>
</dbReference>
<dbReference type="GO" id="GO:0008061">
    <property type="term" value="F:chitin binding"/>
    <property type="evidence" value="ECO:0007669"/>
    <property type="project" value="InterPro"/>
</dbReference>
<dbReference type="SMART" id="SM00216">
    <property type="entry name" value="VWD"/>
    <property type="match status" value="5"/>
</dbReference>
<comment type="similarity">
    <text evidence="3">Belongs to the thrombospondin family.</text>
</comment>
<feature type="domain" description="VWFD" evidence="17">
    <location>
        <begin position="2961"/>
        <end position="3150"/>
    </location>
</feature>
<reference evidence="18" key="1">
    <citation type="journal article" date="2023" name="bioRxiv">
        <title>Scaffold-level genome assemblies of two parasitoid biocontrol wasps reveal the parthenogenesis mechanism and an associated novel virus.</title>
        <authorList>
            <person name="Inwood S."/>
            <person name="Skelly J."/>
            <person name="Guhlin J."/>
            <person name="Harrop T."/>
            <person name="Goldson S."/>
            <person name="Dearden P."/>
        </authorList>
    </citation>
    <scope>NUCLEOTIDE SEQUENCE</scope>
    <source>
        <strain evidence="18">Irish</strain>
        <tissue evidence="18">Whole body</tissue>
    </source>
</reference>
<feature type="domain" description="VWFD" evidence="17">
    <location>
        <begin position="2635"/>
        <end position="2810"/>
    </location>
</feature>
<comment type="similarity">
    <text evidence="2">Belongs to the serine protease inhibitor-like (TIL domain-containing) family.</text>
</comment>
<organism evidence="18 19">
    <name type="scientific">Microctonus aethiopoides</name>
    <dbReference type="NCBI Taxonomy" id="144406"/>
    <lineage>
        <taxon>Eukaryota</taxon>
        <taxon>Metazoa</taxon>
        <taxon>Ecdysozoa</taxon>
        <taxon>Arthropoda</taxon>
        <taxon>Hexapoda</taxon>
        <taxon>Insecta</taxon>
        <taxon>Pterygota</taxon>
        <taxon>Neoptera</taxon>
        <taxon>Endopterygota</taxon>
        <taxon>Hymenoptera</taxon>
        <taxon>Apocrita</taxon>
        <taxon>Ichneumonoidea</taxon>
        <taxon>Braconidae</taxon>
        <taxon>Euphorinae</taxon>
        <taxon>Microctonus</taxon>
    </lineage>
</organism>
<dbReference type="InterPro" id="IPR006207">
    <property type="entry name" value="Cys_knot_C"/>
</dbReference>
<dbReference type="SMART" id="SM00832">
    <property type="entry name" value="C8"/>
    <property type="match status" value="5"/>
</dbReference>
<evidence type="ECO:0000256" key="1">
    <source>
        <dbReference type="ARBA" id="ARBA00004239"/>
    </source>
</evidence>
<dbReference type="PROSITE" id="PS00022">
    <property type="entry name" value="EGF_1"/>
    <property type="match status" value="2"/>
</dbReference>
<keyword evidence="6 9" id="KW-1015">Disulfide bond</keyword>
<feature type="domain" description="F5/8 type C" evidence="13">
    <location>
        <begin position="1995"/>
        <end position="2150"/>
    </location>
</feature>
<feature type="domain" description="VWFD" evidence="17">
    <location>
        <begin position="782"/>
        <end position="963"/>
    </location>
</feature>
<dbReference type="Pfam" id="PF00754">
    <property type="entry name" value="F5_F8_type_C"/>
    <property type="match status" value="2"/>
</dbReference>
<dbReference type="SMART" id="SM00181">
    <property type="entry name" value="EGF"/>
    <property type="match status" value="2"/>
</dbReference>
<dbReference type="Gene3D" id="2.60.120.260">
    <property type="entry name" value="Galactose-binding domain-like"/>
    <property type="match status" value="2"/>
</dbReference>
<evidence type="ECO:0000256" key="5">
    <source>
        <dbReference type="ARBA" id="ARBA00022737"/>
    </source>
</evidence>
<feature type="domain" description="EGF-like" evidence="14">
    <location>
        <begin position="225"/>
        <end position="256"/>
    </location>
</feature>
<dbReference type="Proteomes" id="UP001168990">
    <property type="component" value="Unassembled WGS sequence"/>
</dbReference>
<keyword evidence="19" id="KW-1185">Reference proteome</keyword>
<dbReference type="InterPro" id="IPR000421">
    <property type="entry name" value="FA58C"/>
</dbReference>
<evidence type="ECO:0000256" key="4">
    <source>
        <dbReference type="ARBA" id="ARBA00022690"/>
    </source>
</evidence>
<dbReference type="Gene3D" id="2.10.25.10">
    <property type="entry name" value="Laminin"/>
    <property type="match status" value="7"/>
</dbReference>
<comment type="caution">
    <text evidence="9">Lacks conserved residue(s) required for the propagation of feature annotation.</text>
</comment>
<dbReference type="SUPFAM" id="SSF57196">
    <property type="entry name" value="EGF/Laminin"/>
    <property type="match status" value="1"/>
</dbReference>
<dbReference type="SUPFAM" id="SSF57625">
    <property type="entry name" value="Invertebrate chitin-binding proteins"/>
    <property type="match status" value="1"/>
</dbReference>
<feature type="disulfide bond" evidence="8">
    <location>
        <begin position="3888"/>
        <end position="3942"/>
    </location>
</feature>
<dbReference type="SMART" id="SM00192">
    <property type="entry name" value="LDLa"/>
    <property type="match status" value="1"/>
</dbReference>
<dbReference type="Pfam" id="PF00094">
    <property type="entry name" value="VWD"/>
    <property type="match status" value="5"/>
</dbReference>
<dbReference type="PROSITE" id="PS50940">
    <property type="entry name" value="CHIT_BIND_II"/>
    <property type="match status" value="1"/>
</dbReference>
<feature type="domain" description="VWFC" evidence="15">
    <location>
        <begin position="3296"/>
        <end position="3364"/>
    </location>
</feature>
<dbReference type="PANTHER" id="PTHR11339:SF386">
    <property type="entry name" value="HEMOLECTIN, ISOFORM A"/>
    <property type="match status" value="1"/>
</dbReference>
<dbReference type="InterPro" id="IPR001007">
    <property type="entry name" value="VWF_dom"/>
</dbReference>
<dbReference type="InterPro" id="IPR014853">
    <property type="entry name" value="VWF/SSPO/ZAN-like_Cys-rich_dom"/>
</dbReference>
<dbReference type="PROSITE" id="PS01185">
    <property type="entry name" value="CTCK_1"/>
    <property type="match status" value="1"/>
</dbReference>
<protein>
    <recommendedName>
        <fullName evidence="20">Hemocytin</fullName>
    </recommendedName>
</protein>
<dbReference type="SMART" id="SM00214">
    <property type="entry name" value="VWC"/>
    <property type="match status" value="4"/>
</dbReference>
<dbReference type="PROSITE" id="PS51233">
    <property type="entry name" value="VWFD"/>
    <property type="match status" value="5"/>
</dbReference>
<feature type="disulfide bond" evidence="8">
    <location>
        <begin position="3892"/>
        <end position="3944"/>
    </location>
</feature>
<feature type="disulfide bond" evidence="9">
    <location>
        <begin position="246"/>
        <end position="255"/>
    </location>
</feature>
<dbReference type="SMART" id="SM00041">
    <property type="entry name" value="CT"/>
    <property type="match status" value="1"/>
</dbReference>
<dbReference type="Pfam" id="PF08742">
    <property type="entry name" value="C8"/>
    <property type="match status" value="5"/>
</dbReference>
<evidence type="ECO:0000259" key="14">
    <source>
        <dbReference type="PROSITE" id="PS50026"/>
    </source>
</evidence>
<dbReference type="GO" id="GO:0030414">
    <property type="term" value="F:peptidase inhibitor activity"/>
    <property type="evidence" value="ECO:0007669"/>
    <property type="project" value="UniProtKB-KW"/>
</dbReference>
<dbReference type="SMART" id="SM00494">
    <property type="entry name" value="ChtBD2"/>
    <property type="match status" value="1"/>
</dbReference>
<feature type="domain" description="EGF-like" evidence="14">
    <location>
        <begin position="129"/>
        <end position="160"/>
    </location>
</feature>
<feature type="disulfide bond" evidence="9">
    <location>
        <begin position="228"/>
        <end position="238"/>
    </location>
</feature>
<evidence type="ECO:0000256" key="10">
    <source>
        <dbReference type="SAM" id="MobiDB-lite"/>
    </source>
</evidence>
<gene>
    <name evidence="18" type="ORF">PV328_007968</name>
</gene>